<dbReference type="PANTHER" id="PTHR42993:SF1">
    <property type="entry name" value="MAOC-LIKE DEHYDRATASE DOMAIN-CONTAINING PROTEIN"/>
    <property type="match status" value="1"/>
</dbReference>
<dbReference type="InterPro" id="IPR002539">
    <property type="entry name" value="MaoC-like_dom"/>
</dbReference>
<sequence length="155" mass="17782">MSKLVINSYEEFEQCVGKELGASDYLKITQDMINTFADATLDHQWIHVDVEKAKKESPYGTTISHGYLNLSILPYLWNQIIEVNNVKLLVNYGIEKLRFNQPVLVDNEVRLRAKLISLTNLRGIAKAEIKVALEIKDNKRTALDATVVFLYHFNK</sequence>
<dbReference type="PANTHER" id="PTHR42993">
    <property type="entry name" value="MAOC-LIKE DEHYDRATASE DOMAIN-CONTAINING PROTEIN"/>
    <property type="match status" value="1"/>
</dbReference>
<dbReference type="InterPro" id="IPR029069">
    <property type="entry name" value="HotDog_dom_sf"/>
</dbReference>
<dbReference type="RefSeq" id="WP_255027139.1">
    <property type="nucleotide sequence ID" value="NZ_JANDHW010000006.1"/>
</dbReference>
<reference evidence="2 3" key="1">
    <citation type="submission" date="2022-07" db="EMBL/GenBank/DDBJ databases">
        <title>Fecal culturing of patients with breast cancer.</title>
        <authorList>
            <person name="Teng N.M.Y."/>
            <person name="Kiu R."/>
            <person name="Evans R."/>
            <person name="Baker D.J."/>
            <person name="Zenner C."/>
            <person name="Robinson S.D."/>
            <person name="Hall L.J."/>
        </authorList>
    </citation>
    <scope>NUCLEOTIDE SEQUENCE [LARGE SCALE GENOMIC DNA]</scope>
    <source>
        <strain evidence="2 3">LH1063</strain>
    </source>
</reference>
<dbReference type="Gene3D" id="3.10.129.10">
    <property type="entry name" value="Hotdog Thioesterase"/>
    <property type="match status" value="1"/>
</dbReference>
<dbReference type="CDD" id="cd03450">
    <property type="entry name" value="NodN"/>
    <property type="match status" value="1"/>
</dbReference>
<dbReference type="EMBL" id="JANDHW010000006">
    <property type="protein sequence ID" value="MCP9611962.1"/>
    <property type="molecule type" value="Genomic_DNA"/>
</dbReference>
<dbReference type="SUPFAM" id="SSF54637">
    <property type="entry name" value="Thioesterase/thiol ester dehydrase-isomerase"/>
    <property type="match status" value="1"/>
</dbReference>
<dbReference type="Pfam" id="PF01575">
    <property type="entry name" value="MaoC_dehydratas"/>
    <property type="match status" value="1"/>
</dbReference>
<evidence type="ECO:0000259" key="1">
    <source>
        <dbReference type="Pfam" id="PF01575"/>
    </source>
</evidence>
<organism evidence="2 3">
    <name type="scientific">Coprobacter tertius</name>
    <dbReference type="NCBI Taxonomy" id="2944915"/>
    <lineage>
        <taxon>Bacteria</taxon>
        <taxon>Pseudomonadati</taxon>
        <taxon>Bacteroidota</taxon>
        <taxon>Bacteroidia</taxon>
        <taxon>Bacteroidales</taxon>
        <taxon>Barnesiellaceae</taxon>
        <taxon>Coprobacter</taxon>
    </lineage>
</organism>
<feature type="domain" description="MaoC-like" evidence="1">
    <location>
        <begin position="12"/>
        <end position="129"/>
    </location>
</feature>
<gene>
    <name evidence="2" type="ORF">NMU02_07660</name>
</gene>
<accession>A0ABT1MH56</accession>
<dbReference type="Proteomes" id="UP001205603">
    <property type="component" value="Unassembled WGS sequence"/>
</dbReference>
<keyword evidence="3" id="KW-1185">Reference proteome</keyword>
<protein>
    <submittedName>
        <fullName evidence="2">MaoC family dehydratase</fullName>
    </submittedName>
</protein>
<evidence type="ECO:0000313" key="3">
    <source>
        <dbReference type="Proteomes" id="UP001205603"/>
    </source>
</evidence>
<evidence type="ECO:0000313" key="2">
    <source>
        <dbReference type="EMBL" id="MCP9611962.1"/>
    </source>
</evidence>
<proteinExistence type="predicted"/>
<comment type="caution">
    <text evidence="2">The sequence shown here is derived from an EMBL/GenBank/DDBJ whole genome shotgun (WGS) entry which is preliminary data.</text>
</comment>
<name>A0ABT1MH56_9BACT</name>
<dbReference type="InterPro" id="IPR039375">
    <property type="entry name" value="NodN-like"/>
</dbReference>